<gene>
    <name evidence="1" type="ORF">FEM33_20405</name>
</gene>
<sequence length="141" mass="16220">MMNKEVTYQISKVVTDQFATMSDVEIDERNMSIFAGVNYQVDSKVYSIRCFTDFGIMSNGNAFIKISVSVYYFIKPEDWKRFDIKDKQVEIPMSFVKHLADLTLATTRGILHAKTENTSYNKYIMPYLNADALVKTKVLVS</sequence>
<dbReference type="AlphaFoldDB" id="A0A5M8QPW4"/>
<keyword evidence="2" id="KW-1185">Reference proteome</keyword>
<dbReference type="EMBL" id="VBSN01000059">
    <property type="protein sequence ID" value="KAA6437080.1"/>
    <property type="molecule type" value="Genomic_DNA"/>
</dbReference>
<evidence type="ECO:0000313" key="1">
    <source>
        <dbReference type="EMBL" id="KAA6437080.1"/>
    </source>
</evidence>
<dbReference type="Proteomes" id="UP000323994">
    <property type="component" value="Unassembled WGS sequence"/>
</dbReference>
<dbReference type="RefSeq" id="WP_139013838.1">
    <property type="nucleotide sequence ID" value="NZ_VBSN01000059.1"/>
</dbReference>
<organism evidence="1 2">
    <name type="scientific">Dyadobacter flavalbus</name>
    <dbReference type="NCBI Taxonomy" id="2579942"/>
    <lineage>
        <taxon>Bacteria</taxon>
        <taxon>Pseudomonadati</taxon>
        <taxon>Bacteroidota</taxon>
        <taxon>Cytophagia</taxon>
        <taxon>Cytophagales</taxon>
        <taxon>Spirosomataceae</taxon>
        <taxon>Dyadobacter</taxon>
    </lineage>
</organism>
<dbReference type="OrthoDB" id="595022at2"/>
<comment type="caution">
    <text evidence="1">The sequence shown here is derived from an EMBL/GenBank/DDBJ whole genome shotgun (WGS) entry which is preliminary data.</text>
</comment>
<reference evidence="1 2" key="1">
    <citation type="submission" date="2019-05" db="EMBL/GenBank/DDBJ databases">
        <authorList>
            <person name="Qu J.-H."/>
        </authorList>
    </citation>
    <scope>NUCLEOTIDE SEQUENCE [LARGE SCALE GENOMIC DNA]</scope>
    <source>
        <strain evidence="1 2">NS28</strain>
    </source>
</reference>
<evidence type="ECO:0000313" key="2">
    <source>
        <dbReference type="Proteomes" id="UP000323994"/>
    </source>
</evidence>
<name>A0A5M8QPW4_9BACT</name>
<protein>
    <submittedName>
        <fullName evidence="1">Uncharacterized protein</fullName>
    </submittedName>
</protein>
<proteinExistence type="predicted"/>
<accession>A0A5M8QPW4</accession>